<dbReference type="KEGG" id="samy:DB32_005605"/>
<dbReference type="PANTHER" id="PTHR31350:SF21">
    <property type="entry name" value="F-BOX ONLY PROTEIN 21"/>
    <property type="match status" value="1"/>
</dbReference>
<dbReference type="Pfam" id="PF13369">
    <property type="entry name" value="Transglut_core2"/>
    <property type="match status" value="1"/>
</dbReference>
<feature type="domain" description="Protein SirB1 N-terminal" evidence="2">
    <location>
        <begin position="50"/>
        <end position="199"/>
    </location>
</feature>
<proteinExistence type="inferred from homology"/>
<evidence type="ECO:0000256" key="1">
    <source>
        <dbReference type="ARBA" id="ARBA00007100"/>
    </source>
</evidence>
<comment type="similarity">
    <text evidence="1">Belongs to the UPF0162 family.</text>
</comment>
<evidence type="ECO:0000313" key="4">
    <source>
        <dbReference type="Proteomes" id="UP000034883"/>
    </source>
</evidence>
<dbReference type="Proteomes" id="UP000034883">
    <property type="component" value="Chromosome"/>
</dbReference>
<dbReference type="PANTHER" id="PTHR31350">
    <property type="entry name" value="SI:DKEY-261L7.2"/>
    <property type="match status" value="1"/>
</dbReference>
<dbReference type="OrthoDB" id="232498at2"/>
<name>A0A0F6W642_9BACT</name>
<organism evidence="3 4">
    <name type="scientific">Sandaracinus amylolyticus</name>
    <dbReference type="NCBI Taxonomy" id="927083"/>
    <lineage>
        <taxon>Bacteria</taxon>
        <taxon>Pseudomonadati</taxon>
        <taxon>Myxococcota</taxon>
        <taxon>Polyangia</taxon>
        <taxon>Polyangiales</taxon>
        <taxon>Sandaracinaceae</taxon>
        <taxon>Sandaracinus</taxon>
    </lineage>
</organism>
<dbReference type="STRING" id="927083.DB32_005605"/>
<dbReference type="Pfam" id="PF13371">
    <property type="entry name" value="TPR_9"/>
    <property type="match status" value="1"/>
</dbReference>
<dbReference type="InterPro" id="IPR032698">
    <property type="entry name" value="SirB1_N"/>
</dbReference>
<accession>A0A0F6W642</accession>
<dbReference type="EMBL" id="CP011125">
    <property type="protein sequence ID" value="AKF08456.1"/>
    <property type="molecule type" value="Genomic_DNA"/>
</dbReference>
<dbReference type="RefSeq" id="WP_053235596.1">
    <property type="nucleotide sequence ID" value="NZ_CP011125.1"/>
</dbReference>
<dbReference type="AlphaFoldDB" id="A0A0F6W642"/>
<evidence type="ECO:0000259" key="2">
    <source>
        <dbReference type="Pfam" id="PF13369"/>
    </source>
</evidence>
<keyword evidence="4" id="KW-1185">Reference proteome</keyword>
<sequence>MALGDRRRTQASGASDLLVALADPATPIETLALILAKDEYPTLTVESGLARIDELAAPLAAHRSALVALDANDQAEALRALVYDELGFRGNADDYYDPRNSYLSDVVDRRTGIPITLSALLMAIGRRIGIVVEGIGFPGHFLVRVGGERGVHLDPFFDGRVVSESALERLAEKFLGSASRLRPEHLHVVSPRSMVVRMLVNLKHAHERRHDHARALVVSDRLVDVTASVTFRRDRGLHALALGASAAAVEDLEAYLSDASQPADELVVRRALARARASSATGMS</sequence>
<protein>
    <recommendedName>
        <fullName evidence="2">Protein SirB1 N-terminal domain-containing protein</fullName>
    </recommendedName>
</protein>
<reference evidence="3 4" key="1">
    <citation type="submission" date="2015-03" db="EMBL/GenBank/DDBJ databases">
        <title>Genome assembly of Sandaracinus amylolyticus DSM 53668.</title>
        <authorList>
            <person name="Sharma G."/>
            <person name="Subramanian S."/>
        </authorList>
    </citation>
    <scope>NUCLEOTIDE SEQUENCE [LARGE SCALE GENOMIC DNA]</scope>
    <source>
        <strain evidence="3 4">DSM 53668</strain>
    </source>
</reference>
<gene>
    <name evidence="3" type="ORF">DB32_005605</name>
</gene>
<evidence type="ECO:0000313" key="3">
    <source>
        <dbReference type="EMBL" id="AKF08456.1"/>
    </source>
</evidence>